<dbReference type="GO" id="GO:0046513">
    <property type="term" value="P:ceramide biosynthetic process"/>
    <property type="evidence" value="ECO:0007669"/>
    <property type="project" value="InterPro"/>
</dbReference>
<dbReference type="GO" id="GO:0016020">
    <property type="term" value="C:membrane"/>
    <property type="evidence" value="ECO:0007669"/>
    <property type="project" value="UniProtKB-SubCell"/>
</dbReference>
<feature type="compositionally biased region" description="Low complexity" evidence="7">
    <location>
        <begin position="140"/>
        <end position="158"/>
    </location>
</feature>
<evidence type="ECO:0000256" key="4">
    <source>
        <dbReference type="ARBA" id="ARBA00022989"/>
    </source>
</evidence>
<dbReference type="PANTHER" id="PTHR12560:SF0">
    <property type="entry name" value="LD18904P"/>
    <property type="match status" value="1"/>
</dbReference>
<evidence type="ECO:0000313" key="11">
    <source>
        <dbReference type="Proteomes" id="UP000245910"/>
    </source>
</evidence>
<protein>
    <recommendedName>
        <fullName evidence="9">TLC domain-containing protein</fullName>
    </recommendedName>
</protein>
<dbReference type="AlphaFoldDB" id="A0A2L2T8Z3"/>
<evidence type="ECO:0000256" key="6">
    <source>
        <dbReference type="PROSITE-ProRule" id="PRU00205"/>
    </source>
</evidence>
<feature type="region of interest" description="Disordered" evidence="7">
    <location>
        <begin position="537"/>
        <end position="558"/>
    </location>
</feature>
<feature type="transmembrane region" description="Helical" evidence="8">
    <location>
        <begin position="257"/>
        <end position="280"/>
    </location>
</feature>
<feature type="compositionally biased region" description="Acidic residues" evidence="7">
    <location>
        <begin position="544"/>
        <end position="558"/>
    </location>
</feature>
<keyword evidence="11" id="KW-1185">Reference proteome</keyword>
<dbReference type="EMBL" id="LN649232">
    <property type="protein sequence ID" value="CEI40903.1"/>
    <property type="molecule type" value="Genomic_DNA"/>
</dbReference>
<feature type="transmembrane region" description="Helical" evidence="8">
    <location>
        <begin position="373"/>
        <end position="391"/>
    </location>
</feature>
<evidence type="ECO:0000256" key="5">
    <source>
        <dbReference type="ARBA" id="ARBA00023136"/>
    </source>
</evidence>
<name>A0A2L2T8Z3_9HYPO</name>
<feature type="transmembrane region" description="Helical" evidence="8">
    <location>
        <begin position="301"/>
        <end position="325"/>
    </location>
</feature>
<evidence type="ECO:0000313" key="10">
    <source>
        <dbReference type="EMBL" id="CEI40903.1"/>
    </source>
</evidence>
<feature type="compositionally biased region" description="Basic and acidic residues" evidence="7">
    <location>
        <begin position="63"/>
        <end position="78"/>
    </location>
</feature>
<evidence type="ECO:0000256" key="1">
    <source>
        <dbReference type="ARBA" id="ARBA00004141"/>
    </source>
</evidence>
<keyword evidence="3 6" id="KW-0812">Transmembrane</keyword>
<comment type="subcellular location">
    <subcellularLocation>
        <location evidence="1">Membrane</location>
        <topology evidence="1">Multi-pass membrane protein</topology>
    </subcellularLocation>
</comment>
<feature type="transmembrane region" description="Helical" evidence="8">
    <location>
        <begin position="210"/>
        <end position="227"/>
    </location>
</feature>
<feature type="transmembrane region" description="Helical" evidence="8">
    <location>
        <begin position="509"/>
        <end position="528"/>
    </location>
</feature>
<dbReference type="Pfam" id="PF03798">
    <property type="entry name" value="TRAM_LAG1_CLN8"/>
    <property type="match status" value="1"/>
</dbReference>
<dbReference type="GO" id="GO:0050291">
    <property type="term" value="F:sphingosine N-acyltransferase activity"/>
    <property type="evidence" value="ECO:0007669"/>
    <property type="project" value="InterPro"/>
</dbReference>
<feature type="region of interest" description="Disordered" evidence="7">
    <location>
        <begin position="51"/>
        <end position="78"/>
    </location>
</feature>
<evidence type="ECO:0000256" key="3">
    <source>
        <dbReference type="ARBA" id="ARBA00022692"/>
    </source>
</evidence>
<evidence type="ECO:0000259" key="9">
    <source>
        <dbReference type="PROSITE" id="PS50922"/>
    </source>
</evidence>
<feature type="domain" description="TLC" evidence="9">
    <location>
        <begin position="292"/>
        <end position="532"/>
    </location>
</feature>
<feature type="transmembrane region" description="Helical" evidence="8">
    <location>
        <begin position="397"/>
        <end position="416"/>
    </location>
</feature>
<dbReference type="STRING" id="56646.A0A2L2T8Z3"/>
<evidence type="ECO:0000256" key="7">
    <source>
        <dbReference type="SAM" id="MobiDB-lite"/>
    </source>
</evidence>
<reference evidence="11" key="1">
    <citation type="submission" date="2014-10" db="EMBL/GenBank/DDBJ databases">
        <authorList>
            <person name="King R."/>
        </authorList>
    </citation>
    <scope>NUCLEOTIDE SEQUENCE [LARGE SCALE GENOMIC DNA]</scope>
    <source>
        <strain evidence="11">A3/5</strain>
    </source>
</reference>
<feature type="transmembrane region" description="Helical" evidence="8">
    <location>
        <begin position="428"/>
        <end position="452"/>
    </location>
</feature>
<dbReference type="PANTHER" id="PTHR12560">
    <property type="entry name" value="LONGEVITY ASSURANCE FACTOR 1 LAG1"/>
    <property type="match status" value="1"/>
</dbReference>
<evidence type="ECO:0000256" key="8">
    <source>
        <dbReference type="SAM" id="Phobius"/>
    </source>
</evidence>
<keyword evidence="4 8" id="KW-1133">Transmembrane helix</keyword>
<dbReference type="InterPro" id="IPR016439">
    <property type="entry name" value="Lag1/Lac1-like"/>
</dbReference>
<dbReference type="PROSITE" id="PS50922">
    <property type="entry name" value="TLC"/>
    <property type="match status" value="1"/>
</dbReference>
<accession>A0A2L2T8Z3</accession>
<evidence type="ECO:0000256" key="2">
    <source>
        <dbReference type="ARBA" id="ARBA00009808"/>
    </source>
</evidence>
<keyword evidence="5 6" id="KW-0472">Membrane</keyword>
<dbReference type="InterPro" id="IPR006634">
    <property type="entry name" value="TLC-dom"/>
</dbReference>
<feature type="region of interest" description="Disordered" evidence="7">
    <location>
        <begin position="135"/>
        <end position="175"/>
    </location>
</feature>
<proteinExistence type="inferred from homology"/>
<comment type="similarity">
    <text evidence="2">Belongs to the sphingosine N-acyltransferase family.</text>
</comment>
<dbReference type="Proteomes" id="UP000245910">
    <property type="component" value="Chromosome IIII"/>
</dbReference>
<organism evidence="10 11">
    <name type="scientific">Fusarium venenatum</name>
    <dbReference type="NCBI Taxonomy" id="56646"/>
    <lineage>
        <taxon>Eukaryota</taxon>
        <taxon>Fungi</taxon>
        <taxon>Dikarya</taxon>
        <taxon>Ascomycota</taxon>
        <taxon>Pezizomycotina</taxon>
        <taxon>Sordariomycetes</taxon>
        <taxon>Hypocreomycetidae</taxon>
        <taxon>Hypocreales</taxon>
        <taxon>Nectriaceae</taxon>
        <taxon>Fusarium</taxon>
    </lineage>
</organism>
<feature type="region of interest" description="Disordered" evidence="7">
    <location>
        <begin position="579"/>
        <end position="598"/>
    </location>
</feature>
<dbReference type="SMART" id="SM00724">
    <property type="entry name" value="TLC"/>
    <property type="match status" value="1"/>
</dbReference>
<sequence length="613" mass="70116">MLDESIKHNKNQALPLQLNSLIFFLSKFCIGSCGFRLADLAQDPSLLPPTNISHSQRFPPFQEGKKDTEASYTRRNENARKRTSILHKAARSVMSIDPVMQVEDKIAPGPSVASDKPVVEEKIIRQQATIITTTEDEHIAASNGSASAATSPTTGAAPRPRLKKDNSTPNMNGPLYMQTAGNKTVLVRRLKRKEESTWKHLSRWFVENQIGLSFNLLALIFLAQTFIPKARDYTQKFFHLSYHNSQSGQYRIGYDDAYFITFCIILFTGLRAATMEYVLAPIGRWQGVDNRKNLTRFSEQAWLMVYYTVFWPWGVYIYCTSPHYMSMENLWTDWPNRELDGIMKAYLLCQWAFWLQQMIVINIEERRKDHWQMFTHHIVTTALIFACYAYHHTRVGNFILVIMDVVDLFLPLAKCLKYCGYKKVCDVMFGLFVVSWFFARHVLYIAVCWSIYADTPRIMPTGCFKGNNENMVGPLNTPAGWGYLAEPFINPEGLVCYNETVKWGFLGPLLFLQAITIGWFTMIVRVIIKVLKGGDAEDVRSDDEGGEEEEEEEFVYEEAQPLEEEVGVEALDLRNWERRSGVKKQASSSGVSLPGHSDRKELLGRIGCEKQVD</sequence>